<dbReference type="Pfam" id="PF08100">
    <property type="entry name" value="Dimerisation"/>
    <property type="match status" value="1"/>
</dbReference>
<evidence type="ECO:0000259" key="6">
    <source>
        <dbReference type="Pfam" id="PF08100"/>
    </source>
</evidence>
<reference evidence="7" key="1">
    <citation type="journal article" date="2019" name="Org. Lett.">
        <title>Discovery of Druggability-Improved Analogues by Investigation of the LL-D49194?1 Biosynthetic Pathway.</title>
        <authorList>
            <person name="Dong L."/>
            <person name="Shen Y."/>
            <person name="Hou X.-F."/>
            <person name="Li W.-J."/>
            <person name="Tang G.-L."/>
        </authorList>
    </citation>
    <scope>NUCLEOTIDE SEQUENCE</scope>
    <source>
        <strain evidence="7">NRRL15735</strain>
    </source>
</reference>
<keyword evidence="1 7" id="KW-0489">Methyltransferase</keyword>
<dbReference type="InterPro" id="IPR012967">
    <property type="entry name" value="COMT_dimerisation"/>
</dbReference>
<feature type="active site" description="Proton acceptor" evidence="4">
    <location>
        <position position="249"/>
    </location>
</feature>
<evidence type="ECO:0000256" key="4">
    <source>
        <dbReference type="PIRSR" id="PIRSR005739-1"/>
    </source>
</evidence>
<dbReference type="InterPro" id="IPR036390">
    <property type="entry name" value="WH_DNA-bd_sf"/>
</dbReference>
<feature type="domain" description="O-methyltransferase dimerisation" evidence="6">
    <location>
        <begin position="17"/>
        <end position="91"/>
    </location>
</feature>
<dbReference type="Gene3D" id="3.40.50.150">
    <property type="entry name" value="Vaccinia Virus protein VP39"/>
    <property type="match status" value="1"/>
</dbReference>
<dbReference type="InterPro" id="IPR029063">
    <property type="entry name" value="SAM-dependent_MTases_sf"/>
</dbReference>
<dbReference type="PANTHER" id="PTHR43712:SF2">
    <property type="entry name" value="O-METHYLTRANSFERASE CICE"/>
    <property type="match status" value="1"/>
</dbReference>
<dbReference type="EMBL" id="MK501817">
    <property type="protein sequence ID" value="QDQ37869.1"/>
    <property type="molecule type" value="Genomic_DNA"/>
</dbReference>
<dbReference type="GO" id="GO:0046983">
    <property type="term" value="F:protein dimerization activity"/>
    <property type="evidence" value="ECO:0007669"/>
    <property type="project" value="InterPro"/>
</dbReference>
<keyword evidence="2 7" id="KW-0808">Transferase</keyword>
<organism evidence="7">
    <name type="scientific">Streptomyces vinaceusdrappus</name>
    <dbReference type="NCBI Taxonomy" id="67376"/>
    <lineage>
        <taxon>Bacteria</taxon>
        <taxon>Bacillati</taxon>
        <taxon>Actinomycetota</taxon>
        <taxon>Actinomycetes</taxon>
        <taxon>Kitasatosporales</taxon>
        <taxon>Streptomycetaceae</taxon>
        <taxon>Streptomyces</taxon>
        <taxon>Streptomyces rochei group</taxon>
    </lineage>
</organism>
<dbReference type="Pfam" id="PF00891">
    <property type="entry name" value="Methyltransf_2"/>
    <property type="match status" value="1"/>
</dbReference>
<dbReference type="PANTHER" id="PTHR43712">
    <property type="entry name" value="PUTATIVE (AFU_ORTHOLOGUE AFUA_4G14580)-RELATED"/>
    <property type="match status" value="1"/>
</dbReference>
<evidence type="ECO:0000256" key="3">
    <source>
        <dbReference type="ARBA" id="ARBA00022691"/>
    </source>
</evidence>
<dbReference type="SUPFAM" id="SSF46785">
    <property type="entry name" value="Winged helix' DNA-binding domain"/>
    <property type="match status" value="1"/>
</dbReference>
<evidence type="ECO:0000259" key="5">
    <source>
        <dbReference type="Pfam" id="PF00891"/>
    </source>
</evidence>
<evidence type="ECO:0000313" key="7">
    <source>
        <dbReference type="EMBL" id="QDQ37869.1"/>
    </source>
</evidence>
<dbReference type="InterPro" id="IPR001077">
    <property type="entry name" value="COMT_C"/>
</dbReference>
<dbReference type="InterPro" id="IPR016461">
    <property type="entry name" value="COMT-like"/>
</dbReference>
<dbReference type="Gene3D" id="1.10.10.10">
    <property type="entry name" value="Winged helix-like DNA-binding domain superfamily/Winged helix DNA-binding domain"/>
    <property type="match status" value="1"/>
</dbReference>
<proteinExistence type="predicted"/>
<dbReference type="GO" id="GO:0032259">
    <property type="term" value="P:methylation"/>
    <property type="evidence" value="ECO:0007669"/>
    <property type="project" value="UniProtKB-KW"/>
</dbReference>
<dbReference type="AlphaFoldDB" id="A0A516T9M1"/>
<dbReference type="PROSITE" id="PS51683">
    <property type="entry name" value="SAM_OMT_II"/>
    <property type="match status" value="1"/>
</dbReference>
<accession>A0A516T9M1</accession>
<dbReference type="PIRSF" id="PIRSF005739">
    <property type="entry name" value="O-mtase"/>
    <property type="match status" value="1"/>
</dbReference>
<evidence type="ECO:0000256" key="1">
    <source>
        <dbReference type="ARBA" id="ARBA00022603"/>
    </source>
</evidence>
<evidence type="ECO:0000256" key="2">
    <source>
        <dbReference type="ARBA" id="ARBA00022679"/>
    </source>
</evidence>
<protein>
    <submittedName>
        <fullName evidence="7">O-methyltransferase</fullName>
    </submittedName>
</protein>
<keyword evidence="3" id="KW-0949">S-adenosyl-L-methionine</keyword>
<name>A0A516T9M1_9ACTN</name>
<dbReference type="InterPro" id="IPR036388">
    <property type="entry name" value="WH-like_DNA-bd_sf"/>
</dbReference>
<dbReference type="SUPFAM" id="SSF53335">
    <property type="entry name" value="S-adenosyl-L-methionine-dependent methyltransferases"/>
    <property type="match status" value="1"/>
</dbReference>
<sequence length="339" mass="37203">MASAQHDTAELSARLSEHMNGYLYTASLYTVTRANVADKLAEGPLTPMQLGESTGLNGPHLRRLMRYLATREVFREDAEGRFHLTPMAELLREGVPGSLRDSFLMMGEDLYWKPIAKLHETVRSGHTAFDDIFGAQFFPYLQSQPELASLFNRGAAGFSRLWAQSVADTYPFPVGSKVVDVGGGTGGLLRAVLAANPTVTGVLYDQESVIPEHQLDTPELEGRWSAQAGDFFQTVPQGADYYLLKSVLHDWSDEDCLRILKAVRSGMRKGSKLLVVDPVIPPGNEPDASKTIDVMMMVVHDGKERTQGEFTDILAKGGFKVARVLPTDSLMSIVEAEVA</sequence>
<dbReference type="GO" id="GO:0008171">
    <property type="term" value="F:O-methyltransferase activity"/>
    <property type="evidence" value="ECO:0007669"/>
    <property type="project" value="InterPro"/>
</dbReference>
<feature type="domain" description="O-methyltransferase C-terminal" evidence="5">
    <location>
        <begin position="117"/>
        <end position="320"/>
    </location>
</feature>